<dbReference type="OrthoDB" id="330047at2759"/>
<evidence type="ECO:0000256" key="5">
    <source>
        <dbReference type="ARBA" id="ARBA00022989"/>
    </source>
</evidence>
<feature type="transmembrane region" description="Helical" evidence="8">
    <location>
        <begin position="207"/>
        <end position="227"/>
    </location>
</feature>
<dbReference type="InterPro" id="IPR036259">
    <property type="entry name" value="MFS_trans_sf"/>
</dbReference>
<dbReference type="InterPro" id="IPR052599">
    <property type="entry name" value="SLC43A_AATransporter"/>
</dbReference>
<dbReference type="SUPFAM" id="SSF103473">
    <property type="entry name" value="MFS general substrate transporter"/>
    <property type="match status" value="1"/>
</dbReference>
<evidence type="ECO:0000256" key="7">
    <source>
        <dbReference type="SAM" id="MobiDB-lite"/>
    </source>
</evidence>
<evidence type="ECO:0000256" key="2">
    <source>
        <dbReference type="ARBA" id="ARBA00006595"/>
    </source>
</evidence>
<evidence type="ECO:0000256" key="6">
    <source>
        <dbReference type="ARBA" id="ARBA00023136"/>
    </source>
</evidence>
<keyword evidence="10" id="KW-1185">Reference proteome</keyword>
<dbReference type="Proteomes" id="UP000054383">
    <property type="component" value="Unassembled WGS sequence"/>
</dbReference>
<evidence type="ECO:0000256" key="4">
    <source>
        <dbReference type="ARBA" id="ARBA00022692"/>
    </source>
</evidence>
<feature type="transmembrane region" description="Helical" evidence="8">
    <location>
        <begin position="292"/>
        <end position="315"/>
    </location>
</feature>
<sequence>MSLSRVSYLESWEHQPPPFIRQQRESTDFGSGDDNDDDSAHDSHVQDDVPEAGLLSSSFPSTFPARSIRHKLNFNPYAGRGWAHSSAAADEETLSLLRSDIGSVTNLSELASVRAADDSQALAEVAFKDPNWNLAETTPAFEVDHRKRVAQVVVAVIYCLLAAGTVFGFAAIKPIFIREKVYQNQCTPDELRRGFGLCYGQEARLNLMFTIAAVATNICALPVGTVLDTYGPRVCGIVGSFLLATGAVLLSVGSKVSFDVYIPGYLFLALGGPFVFISSFQLSNAFPTRSGLILSLLTGAFDASSALFLIFRLVNEKTDGGFTVQKFFTAYLVVPVFILLAQILVMPGTSYKTAGELVLQAAENIAAEANDAVDESIMEPGEAERQRHTRRTHRQSIVSNIKGLLDDGTDDGKINTGIFDGSRPDHTTNNGTNNGINNGTNNNGGGAPSPKADHPPTTIDDNKHKVGGVWGAMHGASAFHQIRSGWFILITIFTVLQMLRINYFVATIRSQYDYLLGSSGLARELNEAFDLALPVGGLLAIPFIGTALDSAGTPVVLFVLVAVSTAIGILGCIPGSIGAGYANIVLFVIYRPFYYTAVSDYVAKVFGFQTFGKVYGLIIALAGVCNFAQTGLDALTFKVFDRNPIPVNIILTAAVAVVGFFLVTFVSAQARILNQARAELAAEQQPLMRVESERQSGQNGYGAV</sequence>
<comment type="subcellular location">
    <subcellularLocation>
        <location evidence="1">Membrane</location>
        <topology evidence="1">Multi-pass membrane protein</topology>
    </subcellularLocation>
</comment>
<name>A0A0U1LKF9_TALIS</name>
<dbReference type="OMA" id="CNILQQV"/>
<evidence type="ECO:0000256" key="8">
    <source>
        <dbReference type="SAM" id="Phobius"/>
    </source>
</evidence>
<keyword evidence="5 8" id="KW-1133">Transmembrane helix</keyword>
<dbReference type="PANTHER" id="PTHR20772">
    <property type="entry name" value="PROTEIN FMP42"/>
    <property type="match status" value="1"/>
</dbReference>
<organism evidence="9 10">
    <name type="scientific">Talaromyces islandicus</name>
    <name type="common">Penicillium islandicum</name>
    <dbReference type="NCBI Taxonomy" id="28573"/>
    <lineage>
        <taxon>Eukaryota</taxon>
        <taxon>Fungi</taxon>
        <taxon>Dikarya</taxon>
        <taxon>Ascomycota</taxon>
        <taxon>Pezizomycotina</taxon>
        <taxon>Eurotiomycetes</taxon>
        <taxon>Eurotiomycetidae</taxon>
        <taxon>Eurotiales</taxon>
        <taxon>Trichocomaceae</taxon>
        <taxon>Talaromyces</taxon>
        <taxon>Talaromyces sect. Islandici</taxon>
    </lineage>
</organism>
<feature type="transmembrane region" description="Helical" evidence="8">
    <location>
        <begin position="152"/>
        <end position="172"/>
    </location>
</feature>
<proteinExistence type="inferred from homology"/>
<dbReference type="GO" id="GO:0000329">
    <property type="term" value="C:fungal-type vacuole membrane"/>
    <property type="evidence" value="ECO:0007669"/>
    <property type="project" value="TreeGrafter"/>
</dbReference>
<dbReference type="EMBL" id="CVMT01000001">
    <property type="protein sequence ID" value="CRG83507.1"/>
    <property type="molecule type" value="Genomic_DNA"/>
</dbReference>
<protein>
    <submittedName>
        <fullName evidence="9">Protein FMP42</fullName>
    </submittedName>
</protein>
<keyword evidence="6 8" id="KW-0472">Membrane</keyword>
<keyword evidence="3" id="KW-0813">Transport</keyword>
<evidence type="ECO:0000313" key="9">
    <source>
        <dbReference type="EMBL" id="CRG83507.1"/>
    </source>
</evidence>
<feature type="transmembrane region" description="Helical" evidence="8">
    <location>
        <begin position="260"/>
        <end position="280"/>
    </location>
</feature>
<reference evidence="9 10" key="1">
    <citation type="submission" date="2015-04" db="EMBL/GenBank/DDBJ databases">
        <authorList>
            <person name="Syromyatnikov M.Y."/>
            <person name="Popov V.N."/>
        </authorList>
    </citation>
    <scope>NUCLEOTIDE SEQUENCE [LARGE SCALE GENOMIC DNA]</scope>
    <source>
        <strain evidence="9">WF-38-12</strain>
    </source>
</reference>
<feature type="transmembrane region" description="Helical" evidence="8">
    <location>
        <begin position="486"/>
        <end position="508"/>
    </location>
</feature>
<keyword evidence="4 8" id="KW-0812">Transmembrane</keyword>
<feature type="transmembrane region" description="Helical" evidence="8">
    <location>
        <begin position="649"/>
        <end position="668"/>
    </location>
</feature>
<dbReference type="PANTHER" id="PTHR20772:SF2">
    <property type="entry name" value="PROTEIN FMP42"/>
    <property type="match status" value="1"/>
</dbReference>
<accession>A0A0U1LKF9</accession>
<evidence type="ECO:0000256" key="1">
    <source>
        <dbReference type="ARBA" id="ARBA00004141"/>
    </source>
</evidence>
<evidence type="ECO:0000313" key="10">
    <source>
        <dbReference type="Proteomes" id="UP000054383"/>
    </source>
</evidence>
<feature type="transmembrane region" description="Helical" evidence="8">
    <location>
        <begin position="555"/>
        <end position="577"/>
    </location>
</feature>
<feature type="transmembrane region" description="Helical" evidence="8">
    <location>
        <begin position="234"/>
        <end position="254"/>
    </location>
</feature>
<feature type="transmembrane region" description="Helical" evidence="8">
    <location>
        <begin position="327"/>
        <end position="345"/>
    </location>
</feature>
<feature type="region of interest" description="Disordered" evidence="7">
    <location>
        <begin position="415"/>
        <end position="461"/>
    </location>
</feature>
<feature type="compositionally biased region" description="Low complexity" evidence="7">
    <location>
        <begin position="427"/>
        <end position="441"/>
    </location>
</feature>
<evidence type="ECO:0000256" key="3">
    <source>
        <dbReference type="ARBA" id="ARBA00022448"/>
    </source>
</evidence>
<gene>
    <name evidence="9" type="ORF">PISL3812_00858</name>
</gene>
<feature type="compositionally biased region" description="Basic and acidic residues" evidence="7">
    <location>
        <begin position="38"/>
        <end position="47"/>
    </location>
</feature>
<feature type="transmembrane region" description="Helical" evidence="8">
    <location>
        <begin position="528"/>
        <end position="548"/>
    </location>
</feature>
<dbReference type="Gene3D" id="1.20.1250.20">
    <property type="entry name" value="MFS general substrate transporter like domains"/>
    <property type="match status" value="1"/>
</dbReference>
<feature type="transmembrane region" description="Helical" evidence="8">
    <location>
        <begin position="614"/>
        <end position="637"/>
    </location>
</feature>
<feature type="region of interest" description="Disordered" evidence="7">
    <location>
        <begin position="1"/>
        <end position="57"/>
    </location>
</feature>
<dbReference type="STRING" id="28573.A0A0U1LKF9"/>
<dbReference type="AlphaFoldDB" id="A0A0U1LKF9"/>
<comment type="similarity">
    <text evidence="2">Belongs to the SLC43A transporter (TC 2.A.1.44) family.</text>
</comment>